<evidence type="ECO:0000256" key="1">
    <source>
        <dbReference type="SAM" id="MobiDB-lite"/>
    </source>
</evidence>
<comment type="caution">
    <text evidence="2">The sequence shown here is derived from an EMBL/GenBank/DDBJ whole genome shotgun (WGS) entry which is preliminary data.</text>
</comment>
<name>A0A401RSV3_CHIPU</name>
<feature type="compositionally biased region" description="Basic and acidic residues" evidence="1">
    <location>
        <begin position="39"/>
        <end position="51"/>
    </location>
</feature>
<reference evidence="2 3" key="1">
    <citation type="journal article" date="2018" name="Nat. Ecol. Evol.">
        <title>Shark genomes provide insights into elasmobranch evolution and the origin of vertebrates.</title>
        <authorList>
            <person name="Hara Y"/>
            <person name="Yamaguchi K"/>
            <person name="Onimaru K"/>
            <person name="Kadota M"/>
            <person name="Koyanagi M"/>
            <person name="Keeley SD"/>
            <person name="Tatsumi K"/>
            <person name="Tanaka K"/>
            <person name="Motone F"/>
            <person name="Kageyama Y"/>
            <person name="Nozu R"/>
            <person name="Adachi N"/>
            <person name="Nishimura O"/>
            <person name="Nakagawa R"/>
            <person name="Tanegashima C"/>
            <person name="Kiyatake I"/>
            <person name="Matsumoto R"/>
            <person name="Murakumo K"/>
            <person name="Nishida K"/>
            <person name="Terakita A"/>
            <person name="Kuratani S"/>
            <person name="Sato K"/>
            <person name="Hyodo S Kuraku.S."/>
        </authorList>
    </citation>
    <scope>NUCLEOTIDE SEQUENCE [LARGE SCALE GENOMIC DNA]</scope>
</reference>
<dbReference type="EMBL" id="BEZZ01002121">
    <property type="protein sequence ID" value="GCC21223.1"/>
    <property type="molecule type" value="Genomic_DNA"/>
</dbReference>
<feature type="compositionally biased region" description="Polar residues" evidence="1">
    <location>
        <begin position="52"/>
        <end position="67"/>
    </location>
</feature>
<dbReference type="AlphaFoldDB" id="A0A401RSV3"/>
<keyword evidence="3" id="KW-1185">Reference proteome</keyword>
<accession>A0A401RSV3</accession>
<dbReference type="Proteomes" id="UP000287033">
    <property type="component" value="Unassembled WGS sequence"/>
</dbReference>
<feature type="region of interest" description="Disordered" evidence="1">
    <location>
        <begin position="39"/>
        <end position="67"/>
    </location>
</feature>
<gene>
    <name evidence="2" type="ORF">chiPu_0019690</name>
</gene>
<organism evidence="2 3">
    <name type="scientific">Chiloscyllium punctatum</name>
    <name type="common">Brownbanded bambooshark</name>
    <name type="synonym">Hemiscyllium punctatum</name>
    <dbReference type="NCBI Taxonomy" id="137246"/>
    <lineage>
        <taxon>Eukaryota</taxon>
        <taxon>Metazoa</taxon>
        <taxon>Chordata</taxon>
        <taxon>Craniata</taxon>
        <taxon>Vertebrata</taxon>
        <taxon>Chondrichthyes</taxon>
        <taxon>Elasmobranchii</taxon>
        <taxon>Galeomorphii</taxon>
        <taxon>Galeoidea</taxon>
        <taxon>Orectolobiformes</taxon>
        <taxon>Hemiscylliidae</taxon>
        <taxon>Chiloscyllium</taxon>
    </lineage>
</organism>
<proteinExistence type="predicted"/>
<sequence>MRKVERERVREIDKEIIEECRVRKKVRARQRDRNAKIDVYKKGERRKEKQNELQGSGESRTVQIYRK</sequence>
<protein>
    <submittedName>
        <fullName evidence="2">Uncharacterized protein</fullName>
    </submittedName>
</protein>
<evidence type="ECO:0000313" key="3">
    <source>
        <dbReference type="Proteomes" id="UP000287033"/>
    </source>
</evidence>
<evidence type="ECO:0000313" key="2">
    <source>
        <dbReference type="EMBL" id="GCC21223.1"/>
    </source>
</evidence>